<keyword evidence="1" id="KW-0863">Zinc-finger</keyword>
<organism evidence="4 5">
    <name type="scientific">Panicum virgatum</name>
    <name type="common">Blackwell switchgrass</name>
    <dbReference type="NCBI Taxonomy" id="38727"/>
    <lineage>
        <taxon>Eukaryota</taxon>
        <taxon>Viridiplantae</taxon>
        <taxon>Streptophyta</taxon>
        <taxon>Embryophyta</taxon>
        <taxon>Tracheophyta</taxon>
        <taxon>Spermatophyta</taxon>
        <taxon>Magnoliopsida</taxon>
        <taxon>Liliopsida</taxon>
        <taxon>Poales</taxon>
        <taxon>Poaceae</taxon>
        <taxon>PACMAD clade</taxon>
        <taxon>Panicoideae</taxon>
        <taxon>Panicodae</taxon>
        <taxon>Paniceae</taxon>
        <taxon>Panicinae</taxon>
        <taxon>Panicum</taxon>
        <taxon>Panicum sect. Hiantes</taxon>
    </lineage>
</organism>
<evidence type="ECO:0000256" key="2">
    <source>
        <dbReference type="SAM" id="MobiDB-lite"/>
    </source>
</evidence>
<dbReference type="GO" id="GO:0003676">
    <property type="term" value="F:nucleic acid binding"/>
    <property type="evidence" value="ECO:0007669"/>
    <property type="project" value="InterPro"/>
</dbReference>
<dbReference type="GO" id="GO:0008270">
    <property type="term" value="F:zinc ion binding"/>
    <property type="evidence" value="ECO:0007669"/>
    <property type="project" value="UniProtKB-KW"/>
</dbReference>
<feature type="compositionally biased region" description="Polar residues" evidence="2">
    <location>
        <begin position="113"/>
        <end position="127"/>
    </location>
</feature>
<proteinExistence type="predicted"/>
<keyword evidence="5" id="KW-1185">Reference proteome</keyword>
<feature type="compositionally biased region" description="Basic and acidic residues" evidence="2">
    <location>
        <begin position="71"/>
        <end position="81"/>
    </location>
</feature>
<keyword evidence="1" id="KW-0479">Metal-binding</keyword>
<evidence type="ECO:0000313" key="4">
    <source>
        <dbReference type="EMBL" id="KAG2617574.1"/>
    </source>
</evidence>
<feature type="compositionally biased region" description="Basic and acidic residues" evidence="2">
    <location>
        <begin position="27"/>
        <end position="36"/>
    </location>
</feature>
<dbReference type="Proteomes" id="UP000823388">
    <property type="component" value="Chromosome 3N"/>
</dbReference>
<feature type="region of interest" description="Disordered" evidence="2">
    <location>
        <begin position="1"/>
        <end position="132"/>
    </location>
</feature>
<dbReference type="PANTHER" id="PTHR33170:SF22">
    <property type="entry name" value="OS10G0417100 PROTEIN"/>
    <property type="match status" value="1"/>
</dbReference>
<dbReference type="SMART" id="SM00343">
    <property type="entry name" value="ZnF_C2HC"/>
    <property type="match status" value="2"/>
</dbReference>
<dbReference type="InterPro" id="IPR036875">
    <property type="entry name" value="Znf_CCHC_sf"/>
</dbReference>
<keyword evidence="1" id="KW-0862">Zinc</keyword>
<reference evidence="4" key="1">
    <citation type="submission" date="2020-05" db="EMBL/GenBank/DDBJ databases">
        <title>WGS assembly of Panicum virgatum.</title>
        <authorList>
            <person name="Lovell J.T."/>
            <person name="Jenkins J."/>
            <person name="Shu S."/>
            <person name="Juenger T.E."/>
            <person name="Schmutz J."/>
        </authorList>
    </citation>
    <scope>NUCLEOTIDE SEQUENCE</scope>
    <source>
        <strain evidence="4">AP13</strain>
    </source>
</reference>
<evidence type="ECO:0000256" key="1">
    <source>
        <dbReference type="PROSITE-ProRule" id="PRU00047"/>
    </source>
</evidence>
<dbReference type="PANTHER" id="PTHR33170">
    <property type="entry name" value="DUF4283 DOMAIN-CONTAINING PROTEIN-RELATED"/>
    <property type="match status" value="1"/>
</dbReference>
<name>A0A8T0UA41_PANVG</name>
<dbReference type="Gene3D" id="4.10.60.10">
    <property type="entry name" value="Zinc finger, CCHC-type"/>
    <property type="match status" value="1"/>
</dbReference>
<dbReference type="InterPro" id="IPR001878">
    <property type="entry name" value="Znf_CCHC"/>
</dbReference>
<protein>
    <recommendedName>
        <fullName evidence="3">CCHC-type domain-containing protein</fullName>
    </recommendedName>
</protein>
<feature type="domain" description="CCHC-type" evidence="3">
    <location>
        <begin position="151"/>
        <end position="164"/>
    </location>
</feature>
<dbReference type="SUPFAM" id="SSF57756">
    <property type="entry name" value="Retrovirus zinc finger-like domains"/>
    <property type="match status" value="1"/>
</dbReference>
<sequence>MADCGSFGGQRAPMGGSRNGRGPGNDRFGEFRDFPQHHHHPNYGQGDFRGRRHPNSQWRPRGLGRGNLHNQGRDNHFDLRENLNQNRNNMEGRDTIPEESKKTEDLHLRDTAQSDNTNNQGANQEQKTQAEKSEALKIMEDKGGNLSIGACGRCGRFGHKTEECLKPVVCGRCKKEGHVPRVCEEVIPWECIAPFVGLASASQGFHVIQNEGLEDASKEITSCALIRITKGSVTARQLENEFKAQSGPQSTWRWYAKKLSDNTFQMRFPTAKKVEELYFFTGMQMGTVPDVFFKVEVWNSNAGAKGSLETAWFKIFGLPMDKRSEKKPVW</sequence>
<evidence type="ECO:0000313" key="5">
    <source>
        <dbReference type="Proteomes" id="UP000823388"/>
    </source>
</evidence>
<evidence type="ECO:0000259" key="3">
    <source>
        <dbReference type="PROSITE" id="PS50158"/>
    </source>
</evidence>
<dbReference type="EMBL" id="CM029042">
    <property type="protein sequence ID" value="KAG2617574.1"/>
    <property type="molecule type" value="Genomic_DNA"/>
</dbReference>
<gene>
    <name evidence="4" type="ORF">PVAP13_3NG182083</name>
</gene>
<dbReference type="AlphaFoldDB" id="A0A8T0UA41"/>
<feature type="compositionally biased region" description="Basic and acidic residues" evidence="2">
    <location>
        <begin position="90"/>
        <end position="112"/>
    </location>
</feature>
<comment type="caution">
    <text evidence="4">The sequence shown here is derived from an EMBL/GenBank/DDBJ whole genome shotgun (WGS) entry which is preliminary data.</text>
</comment>
<dbReference type="PROSITE" id="PS50158">
    <property type="entry name" value="ZF_CCHC"/>
    <property type="match status" value="1"/>
</dbReference>
<accession>A0A8T0UA41</accession>